<dbReference type="EMBL" id="DVMN01000026">
    <property type="protein sequence ID" value="HIU20893.1"/>
    <property type="molecule type" value="Genomic_DNA"/>
</dbReference>
<proteinExistence type="predicted"/>
<reference evidence="1" key="2">
    <citation type="journal article" date="2021" name="PeerJ">
        <title>Extensive microbial diversity within the chicken gut microbiome revealed by metagenomics and culture.</title>
        <authorList>
            <person name="Gilroy R."/>
            <person name="Ravi A."/>
            <person name="Getino M."/>
            <person name="Pursley I."/>
            <person name="Horton D.L."/>
            <person name="Alikhan N.F."/>
            <person name="Baker D."/>
            <person name="Gharbi K."/>
            <person name="Hall N."/>
            <person name="Watson M."/>
            <person name="Adriaenssens E.M."/>
            <person name="Foster-Nyarko E."/>
            <person name="Jarju S."/>
            <person name="Secka A."/>
            <person name="Antonio M."/>
            <person name="Oren A."/>
            <person name="Chaudhuri R.R."/>
            <person name="La Ragione R."/>
            <person name="Hildebrand F."/>
            <person name="Pallen M.J."/>
        </authorList>
    </citation>
    <scope>NUCLEOTIDE SEQUENCE</scope>
    <source>
        <strain evidence="1">1063</strain>
    </source>
</reference>
<gene>
    <name evidence="1" type="ORF">IAD51_01435</name>
</gene>
<protein>
    <submittedName>
        <fullName evidence="1">DUF1989 domain-containing protein</fullName>
    </submittedName>
</protein>
<name>A0A9D1HQQ8_9FIRM</name>
<organism evidence="1 2">
    <name type="scientific">Candidatus Limadaptatus stercorigallinarum</name>
    <dbReference type="NCBI Taxonomy" id="2840845"/>
    <lineage>
        <taxon>Bacteria</taxon>
        <taxon>Bacillati</taxon>
        <taxon>Bacillota</taxon>
        <taxon>Clostridia</taxon>
        <taxon>Eubacteriales</taxon>
        <taxon>Candidatus Limadaptatus</taxon>
    </lineage>
</organism>
<accession>A0A9D1HQQ8</accession>
<evidence type="ECO:0000313" key="1">
    <source>
        <dbReference type="EMBL" id="HIU20893.1"/>
    </source>
</evidence>
<sequence>MKRKYTVAACGGLCIDVKRGQTVTVYDTEGGQVVGFFAEIVVED</sequence>
<reference evidence="1" key="1">
    <citation type="submission" date="2020-10" db="EMBL/GenBank/DDBJ databases">
        <authorList>
            <person name="Gilroy R."/>
        </authorList>
    </citation>
    <scope>NUCLEOTIDE SEQUENCE</scope>
    <source>
        <strain evidence="1">1063</strain>
    </source>
</reference>
<dbReference type="Proteomes" id="UP000824088">
    <property type="component" value="Unassembled WGS sequence"/>
</dbReference>
<dbReference type="AlphaFoldDB" id="A0A9D1HQQ8"/>
<comment type="caution">
    <text evidence="1">The sequence shown here is derived from an EMBL/GenBank/DDBJ whole genome shotgun (WGS) entry which is preliminary data.</text>
</comment>
<evidence type="ECO:0000313" key="2">
    <source>
        <dbReference type="Proteomes" id="UP000824088"/>
    </source>
</evidence>